<keyword evidence="4 6" id="KW-0805">Transcription regulation</keyword>
<dbReference type="InterPro" id="IPR035926">
    <property type="entry name" value="NusB-like_sf"/>
</dbReference>
<feature type="domain" description="NusB/RsmB/TIM44" evidence="7">
    <location>
        <begin position="26"/>
        <end position="116"/>
    </location>
</feature>
<dbReference type="AlphaFoldDB" id="A0A2M8L777"/>
<gene>
    <name evidence="6 8" type="primary">nusB</name>
    <name evidence="8" type="ORF">COU97_01535</name>
</gene>
<comment type="similarity">
    <text evidence="1 6">Belongs to the NusB family.</text>
</comment>
<keyword evidence="5 6" id="KW-0804">Transcription</keyword>
<evidence type="ECO:0000256" key="3">
    <source>
        <dbReference type="ARBA" id="ARBA00022884"/>
    </source>
</evidence>
<sequence>MKTAKDPRHQRREKAIRSLFKWSFQNQQAISNQLAQAVIKKIKQIDKVISQAAPEWPIEQINKIDLAILRLAIYELTIKQQEPPKVIIDEAVELAKAYGSEKSSAFANGVLGTVYKNSLHEHQKSG</sequence>
<evidence type="ECO:0000256" key="6">
    <source>
        <dbReference type="HAMAP-Rule" id="MF_00073"/>
    </source>
</evidence>
<evidence type="ECO:0000313" key="8">
    <source>
        <dbReference type="EMBL" id="PJE70091.1"/>
    </source>
</evidence>
<evidence type="ECO:0000259" key="7">
    <source>
        <dbReference type="Pfam" id="PF01029"/>
    </source>
</evidence>
<accession>A0A2M8L777</accession>
<evidence type="ECO:0000256" key="1">
    <source>
        <dbReference type="ARBA" id="ARBA00005952"/>
    </source>
</evidence>
<dbReference type="NCBIfam" id="TIGR01951">
    <property type="entry name" value="nusB"/>
    <property type="match status" value="1"/>
</dbReference>
<evidence type="ECO:0000256" key="2">
    <source>
        <dbReference type="ARBA" id="ARBA00022814"/>
    </source>
</evidence>
<dbReference type="GO" id="GO:0031564">
    <property type="term" value="P:transcription antitermination"/>
    <property type="evidence" value="ECO:0007669"/>
    <property type="project" value="UniProtKB-KW"/>
</dbReference>
<dbReference type="GO" id="GO:0003723">
    <property type="term" value="F:RNA binding"/>
    <property type="evidence" value="ECO:0007669"/>
    <property type="project" value="UniProtKB-UniRule"/>
</dbReference>
<name>A0A2M8L777_9BACT</name>
<reference evidence="9" key="1">
    <citation type="submission" date="2017-09" db="EMBL/GenBank/DDBJ databases">
        <title>Depth-based differentiation of microbial function through sediment-hosted aquifers and enrichment of novel symbionts in the deep terrestrial subsurface.</title>
        <authorList>
            <person name="Probst A.J."/>
            <person name="Ladd B."/>
            <person name="Jarett J.K."/>
            <person name="Geller-Mcgrath D.E."/>
            <person name="Sieber C.M.K."/>
            <person name="Emerson J.B."/>
            <person name="Anantharaman K."/>
            <person name="Thomas B.C."/>
            <person name="Malmstrom R."/>
            <person name="Stieglmeier M."/>
            <person name="Klingl A."/>
            <person name="Woyke T."/>
            <person name="Ryan C.M."/>
            <person name="Banfield J.F."/>
        </authorList>
    </citation>
    <scope>NUCLEOTIDE SEQUENCE [LARGE SCALE GENOMIC DNA]</scope>
</reference>
<dbReference type="InterPro" id="IPR006027">
    <property type="entry name" value="NusB_RsmB_TIM44"/>
</dbReference>
<dbReference type="EMBL" id="PFEM01000023">
    <property type="protein sequence ID" value="PJE70091.1"/>
    <property type="molecule type" value="Genomic_DNA"/>
</dbReference>
<keyword evidence="2 6" id="KW-0889">Transcription antitermination</keyword>
<protein>
    <recommendedName>
        <fullName evidence="6">Transcription antitermination protein NusB</fullName>
    </recommendedName>
    <alternativeName>
        <fullName evidence="6">Antitermination factor NusB</fullName>
    </alternativeName>
</protein>
<comment type="function">
    <text evidence="6">Involved in transcription antitermination. Required for transcription of ribosomal RNA (rRNA) genes. Binds specifically to the boxA antiterminator sequence of the ribosomal RNA (rrn) operons.</text>
</comment>
<dbReference type="Gene3D" id="1.10.940.10">
    <property type="entry name" value="NusB-like"/>
    <property type="match status" value="1"/>
</dbReference>
<evidence type="ECO:0000256" key="4">
    <source>
        <dbReference type="ARBA" id="ARBA00023015"/>
    </source>
</evidence>
<evidence type="ECO:0000256" key="5">
    <source>
        <dbReference type="ARBA" id="ARBA00023163"/>
    </source>
</evidence>
<proteinExistence type="inferred from homology"/>
<dbReference type="HAMAP" id="MF_00073">
    <property type="entry name" value="NusB"/>
    <property type="match status" value="1"/>
</dbReference>
<evidence type="ECO:0000313" key="9">
    <source>
        <dbReference type="Proteomes" id="UP000231579"/>
    </source>
</evidence>
<dbReference type="InterPro" id="IPR011605">
    <property type="entry name" value="NusB_fam"/>
</dbReference>
<keyword evidence="3 6" id="KW-0694">RNA-binding</keyword>
<dbReference type="Proteomes" id="UP000231579">
    <property type="component" value="Unassembled WGS sequence"/>
</dbReference>
<dbReference type="PANTHER" id="PTHR11078:SF3">
    <property type="entry name" value="ANTITERMINATION NUSB DOMAIN-CONTAINING PROTEIN"/>
    <property type="match status" value="1"/>
</dbReference>
<comment type="caution">
    <text evidence="8">The sequence shown here is derived from an EMBL/GenBank/DDBJ whole genome shotgun (WGS) entry which is preliminary data.</text>
</comment>
<organism evidence="8 9">
    <name type="scientific">Candidatus Shapirobacteria bacterium CG10_big_fil_rev_8_21_14_0_10_48_15</name>
    <dbReference type="NCBI Taxonomy" id="1974484"/>
    <lineage>
        <taxon>Bacteria</taxon>
        <taxon>Candidatus Shapironibacteriota</taxon>
    </lineage>
</organism>
<dbReference type="PANTHER" id="PTHR11078">
    <property type="entry name" value="N UTILIZATION SUBSTANCE PROTEIN B-RELATED"/>
    <property type="match status" value="1"/>
</dbReference>
<dbReference type="SUPFAM" id="SSF48013">
    <property type="entry name" value="NusB-like"/>
    <property type="match status" value="1"/>
</dbReference>
<dbReference type="GO" id="GO:0006353">
    <property type="term" value="P:DNA-templated transcription termination"/>
    <property type="evidence" value="ECO:0007669"/>
    <property type="project" value="UniProtKB-UniRule"/>
</dbReference>
<dbReference type="Pfam" id="PF01029">
    <property type="entry name" value="NusB"/>
    <property type="match status" value="1"/>
</dbReference>
<dbReference type="GO" id="GO:0005829">
    <property type="term" value="C:cytosol"/>
    <property type="evidence" value="ECO:0007669"/>
    <property type="project" value="TreeGrafter"/>
</dbReference>